<organism evidence="2 3">
    <name type="scientific">Haematobacter massiliensis</name>
    <dbReference type="NCBI Taxonomy" id="195105"/>
    <lineage>
        <taxon>Bacteria</taxon>
        <taxon>Pseudomonadati</taxon>
        <taxon>Pseudomonadota</taxon>
        <taxon>Alphaproteobacteria</taxon>
        <taxon>Rhodobacterales</taxon>
        <taxon>Paracoccaceae</taxon>
        <taxon>Haematobacter</taxon>
    </lineage>
</organism>
<dbReference type="AlphaFoldDB" id="A0A086Y5T8"/>
<proteinExistence type="predicted"/>
<dbReference type="SUPFAM" id="SSF55486">
    <property type="entry name" value="Metalloproteases ('zincins'), catalytic domain"/>
    <property type="match status" value="1"/>
</dbReference>
<dbReference type="Gene3D" id="2.60.40.10">
    <property type="entry name" value="Immunoglobulins"/>
    <property type="match status" value="1"/>
</dbReference>
<dbReference type="GO" id="GO:0008237">
    <property type="term" value="F:metallopeptidase activity"/>
    <property type="evidence" value="ECO:0007669"/>
    <property type="project" value="InterPro"/>
</dbReference>
<evidence type="ECO:0000259" key="1">
    <source>
        <dbReference type="Pfam" id="PF01345"/>
    </source>
</evidence>
<reference evidence="2 3" key="1">
    <citation type="submission" date="2014-03" db="EMBL/GenBank/DDBJ databases">
        <title>Genome of Haematobacter massiliensis CCUG 47968.</title>
        <authorList>
            <person name="Wang D."/>
            <person name="Wang G."/>
        </authorList>
    </citation>
    <scope>NUCLEOTIDE SEQUENCE [LARGE SCALE GENOMIC DNA]</scope>
    <source>
        <strain evidence="2 3">CCUG 47968</strain>
    </source>
</reference>
<dbReference type="Gene3D" id="3.40.390.10">
    <property type="entry name" value="Collagenase (Catalytic Domain)"/>
    <property type="match status" value="1"/>
</dbReference>
<dbReference type="InterPro" id="IPR001434">
    <property type="entry name" value="OmcB-like_DUF11"/>
</dbReference>
<name>A0A086Y5T8_9RHOB</name>
<feature type="domain" description="DUF11" evidence="1">
    <location>
        <begin position="615"/>
        <end position="738"/>
    </location>
</feature>
<dbReference type="Pfam" id="PF01345">
    <property type="entry name" value="DUF11"/>
    <property type="match status" value="1"/>
</dbReference>
<comment type="caution">
    <text evidence="2">The sequence shown here is derived from an EMBL/GenBank/DDBJ whole genome shotgun (WGS) entry which is preliminary data.</text>
</comment>
<sequence length="985" mass="103415">MSHFVAGSHFAKVFLALLGLGIVPVSARPVPVTVTITSVECTQEDECDAAGIEAAGQSWPDFYARVFINGVQTDTPRADDDQQKIQPFWTVTGVVDDSVASTVPIAIQIWDHDSTSGDDIADSSPRYDHNNLDLVLDLATGRWSGDTTTSCATGDGVDTDDDDYYPVRVCFDISTLSASGDADGDGLLDSWESFGFDADGDGTIDVNLPAMGANPQHQDIFLELDYETGREPTRDGINAMKRAFAVAPRLNPDGTTGINLHVDAGALFDAGADEAGRVATCTNGIDDDGDGVTDGQDDSCFYLDASREVGVGDCGNGVDDDGDGLVDASDPQCLVGDNLGGGNALVIAPATRACGLDGNFATIKASQFNANRAWIFHYALQAAAPPDPPPPAPPLRCAGGEGEVGGNDFISHNLGAGTLMHELGHNLNLEHGGSNSMNCKPNYLSVMNYNLQAGIPQVTGGRVLDYSPPRTALNGSTRAGAPLATLLENGLNEALAVDPADANNSIVFMNGQNQLATVGANTLPDWTGDPSLPTGAGVNIDNGIPATATAPGVGAPGCANTALNSVLVGDNDWNRVALNFHQFAAGASGAIVRNPETSPTQDDLDRMQQEMRRTDLQLTLTATPDPVAAGEAVTYTAVIVNRGPNPSLATSLDLEVPPATALFLSPPPGCVAPASEKLSCDIDMLRPGETRTITAPAMLPADLVYLAGAPFTIDAVGKVADRAGNDAAQANNTSTATVKAVAVADLAIRLFDIPNPPRQMLPGEAVVIELASTLHSGGPSSPMDTLLTLRSTADNGATVTPTFLTTTQAALRQDEVRTIVDHAVLTCREPGHHRFRFEHQIAPDRAPDSDPVAGNDKAVHDLAIECLHGDQQPPQVFEQPEVLLRGLRAAGLDSSVAESDLLSWLSTQPPSTAYPAIITSIIQNGWRFRQPAFIDVIVWNYEHSPGITSPRLPTDVDTEVLKRAILAASNERNGTTIEDFNALLQ</sequence>
<dbReference type="STRING" id="195105.CN97_15380"/>
<evidence type="ECO:0000313" key="3">
    <source>
        <dbReference type="Proteomes" id="UP000028826"/>
    </source>
</evidence>
<gene>
    <name evidence="2" type="ORF">CN97_15380</name>
</gene>
<protein>
    <recommendedName>
        <fullName evidence="1">DUF11 domain-containing protein</fullName>
    </recommendedName>
</protein>
<dbReference type="InterPro" id="IPR013783">
    <property type="entry name" value="Ig-like_fold"/>
</dbReference>
<evidence type="ECO:0000313" key="2">
    <source>
        <dbReference type="EMBL" id="KFI29638.1"/>
    </source>
</evidence>
<dbReference type="InterPro" id="IPR024079">
    <property type="entry name" value="MetalloPept_cat_dom_sf"/>
</dbReference>
<accession>A0A086Y5T8</accession>
<keyword evidence="3" id="KW-1185">Reference proteome</keyword>
<dbReference type="eggNOG" id="ENOG5030PVX">
    <property type="taxonomic scope" value="Bacteria"/>
</dbReference>
<dbReference type="EMBL" id="JGYG01000005">
    <property type="protein sequence ID" value="KFI29638.1"/>
    <property type="molecule type" value="Genomic_DNA"/>
</dbReference>
<dbReference type="Proteomes" id="UP000028826">
    <property type="component" value="Unassembled WGS sequence"/>
</dbReference>